<keyword evidence="1" id="KW-0732">Signal</keyword>
<sequence>MQLLSKVSVFLFVFINLLKSLRSSLVPKPFFVCERDCIWYYTKFETSSYCFLTYSVFCYFNSIFFSYTLDFQEFIIQKGVFLNEVSNCNFFKIIFFAEMILN</sequence>
<proteinExistence type="predicted"/>
<evidence type="ECO:0000256" key="1">
    <source>
        <dbReference type="SAM" id="SignalP"/>
    </source>
</evidence>
<dbReference type="EMBL" id="JADCNL010000006">
    <property type="protein sequence ID" value="KAG0476618.1"/>
    <property type="molecule type" value="Genomic_DNA"/>
</dbReference>
<comment type="caution">
    <text evidence="2">The sequence shown here is derived from an EMBL/GenBank/DDBJ whole genome shotgun (WGS) entry which is preliminary data.</text>
</comment>
<organism evidence="2 3">
    <name type="scientific">Vanilla planifolia</name>
    <name type="common">Vanilla</name>
    <dbReference type="NCBI Taxonomy" id="51239"/>
    <lineage>
        <taxon>Eukaryota</taxon>
        <taxon>Viridiplantae</taxon>
        <taxon>Streptophyta</taxon>
        <taxon>Embryophyta</taxon>
        <taxon>Tracheophyta</taxon>
        <taxon>Spermatophyta</taxon>
        <taxon>Magnoliopsida</taxon>
        <taxon>Liliopsida</taxon>
        <taxon>Asparagales</taxon>
        <taxon>Orchidaceae</taxon>
        <taxon>Vanilloideae</taxon>
        <taxon>Vanilleae</taxon>
        <taxon>Vanilla</taxon>
    </lineage>
</organism>
<dbReference type="Proteomes" id="UP000636800">
    <property type="component" value="Chromosome 6"/>
</dbReference>
<dbReference type="AlphaFoldDB" id="A0A835UWP5"/>
<reference evidence="2 3" key="1">
    <citation type="journal article" date="2020" name="Nat. Food">
        <title>A phased Vanilla planifolia genome enables genetic improvement of flavour and production.</title>
        <authorList>
            <person name="Hasing T."/>
            <person name="Tang H."/>
            <person name="Brym M."/>
            <person name="Khazi F."/>
            <person name="Huang T."/>
            <person name="Chambers A.H."/>
        </authorList>
    </citation>
    <scope>NUCLEOTIDE SEQUENCE [LARGE SCALE GENOMIC DNA]</scope>
    <source>
        <tissue evidence="2">Leaf</tissue>
    </source>
</reference>
<evidence type="ECO:0008006" key="4">
    <source>
        <dbReference type="Google" id="ProtNLM"/>
    </source>
</evidence>
<keyword evidence="3" id="KW-1185">Reference proteome</keyword>
<accession>A0A835UWP5</accession>
<feature type="chain" id="PRO_5032364410" description="Secreted protein" evidence="1">
    <location>
        <begin position="24"/>
        <end position="102"/>
    </location>
</feature>
<evidence type="ECO:0000313" key="3">
    <source>
        <dbReference type="Proteomes" id="UP000636800"/>
    </source>
</evidence>
<protein>
    <recommendedName>
        <fullName evidence="4">Secreted protein</fullName>
    </recommendedName>
</protein>
<gene>
    <name evidence="2" type="ORF">HPP92_013459</name>
</gene>
<feature type="signal peptide" evidence="1">
    <location>
        <begin position="1"/>
        <end position="23"/>
    </location>
</feature>
<name>A0A835UWP5_VANPL</name>
<evidence type="ECO:0000313" key="2">
    <source>
        <dbReference type="EMBL" id="KAG0476618.1"/>
    </source>
</evidence>